<dbReference type="EMBL" id="VTDN01000004">
    <property type="protein sequence ID" value="MEB5476682.1"/>
    <property type="molecule type" value="Genomic_DNA"/>
</dbReference>
<keyword evidence="3" id="KW-1003">Cell membrane</keyword>
<evidence type="ECO:0000256" key="1">
    <source>
        <dbReference type="ARBA" id="ARBA00004377"/>
    </source>
</evidence>
<evidence type="ECO:0000313" key="14">
    <source>
        <dbReference type="Proteomes" id="UP001339883"/>
    </source>
</evidence>
<sequence length="162" mass="17015">MRPVRGFTLIELMVTIAVLAIIAMLAAPSFSDMISRQNLNSSADNLTATFSQARAKAVLERRNITVTLGTQAQANTGTVLNWAPSGQTIQKAASGSTGIGSIVFRPDGLIQDPQNTTQPLNSNINILLCSQATSARYSKTITISFLGNIRNSGIQGSGGCSS</sequence>
<evidence type="ECO:0000313" key="13">
    <source>
        <dbReference type="EMBL" id="MEB5476682.1"/>
    </source>
</evidence>
<feature type="transmembrane region" description="Helical" evidence="11">
    <location>
        <begin position="6"/>
        <end position="27"/>
    </location>
</feature>
<evidence type="ECO:0000256" key="10">
    <source>
        <dbReference type="ARBA" id="ARBA00030775"/>
    </source>
</evidence>
<dbReference type="PROSITE" id="PS00409">
    <property type="entry name" value="PROKAR_NTER_METHYL"/>
    <property type="match status" value="1"/>
</dbReference>
<dbReference type="InterPro" id="IPR012902">
    <property type="entry name" value="N_methyl_site"/>
</dbReference>
<proteinExistence type="inferred from homology"/>
<keyword evidence="7 11" id="KW-1133">Transmembrane helix</keyword>
<dbReference type="RefSeq" id="WP_325775158.1">
    <property type="nucleotide sequence ID" value="NZ_VTDN01000004.1"/>
</dbReference>
<evidence type="ECO:0000259" key="12">
    <source>
        <dbReference type="Pfam" id="PF12019"/>
    </source>
</evidence>
<comment type="subcellular location">
    <subcellularLocation>
        <location evidence="1">Cell inner membrane</location>
        <topology evidence="1">Single-pass membrane protein</topology>
    </subcellularLocation>
</comment>
<keyword evidence="6 11" id="KW-0812">Transmembrane</keyword>
<keyword evidence="4" id="KW-0488">Methylation</keyword>
<comment type="similarity">
    <text evidence="9">Belongs to the GSP H family.</text>
</comment>
<accession>A0ABU6DS74</accession>
<organism evidence="13 14">
    <name type="scientific">Acinetobacter pollinis</name>
    <dbReference type="NCBI Taxonomy" id="2605270"/>
    <lineage>
        <taxon>Bacteria</taxon>
        <taxon>Pseudomonadati</taxon>
        <taxon>Pseudomonadota</taxon>
        <taxon>Gammaproteobacteria</taxon>
        <taxon>Moraxellales</taxon>
        <taxon>Moraxellaceae</taxon>
        <taxon>Acinetobacter</taxon>
    </lineage>
</organism>
<evidence type="ECO:0000256" key="8">
    <source>
        <dbReference type="ARBA" id="ARBA00023136"/>
    </source>
</evidence>
<dbReference type="SUPFAM" id="SSF54523">
    <property type="entry name" value="Pili subunits"/>
    <property type="match status" value="1"/>
</dbReference>
<dbReference type="Gene3D" id="3.30.700.10">
    <property type="entry name" value="Glycoprotein, Type 4 Pilin"/>
    <property type="match status" value="1"/>
</dbReference>
<gene>
    <name evidence="13" type="ORF">I2F25_06425</name>
</gene>
<reference evidence="13 14" key="1">
    <citation type="submission" date="2019-08" db="EMBL/GenBank/DDBJ databases">
        <title>Five species of Acinetobacter isolated from floral nectar and animal pollinators.</title>
        <authorList>
            <person name="Hendry T.A."/>
        </authorList>
    </citation>
    <scope>NUCLEOTIDE SEQUENCE [LARGE SCALE GENOMIC DNA]</scope>
    <source>
        <strain evidence="13 14">MD18.27</strain>
    </source>
</reference>
<keyword evidence="5" id="KW-0997">Cell inner membrane</keyword>
<evidence type="ECO:0000256" key="9">
    <source>
        <dbReference type="ARBA" id="ARBA00025772"/>
    </source>
</evidence>
<dbReference type="InterPro" id="IPR022346">
    <property type="entry name" value="T2SS_GspH"/>
</dbReference>
<protein>
    <recommendedName>
        <fullName evidence="2">Type II secretion system protein H</fullName>
    </recommendedName>
    <alternativeName>
        <fullName evidence="10">General secretion pathway protein H</fullName>
    </alternativeName>
</protein>
<evidence type="ECO:0000256" key="7">
    <source>
        <dbReference type="ARBA" id="ARBA00022989"/>
    </source>
</evidence>
<dbReference type="Pfam" id="PF12019">
    <property type="entry name" value="GspH"/>
    <property type="match status" value="1"/>
</dbReference>
<evidence type="ECO:0000256" key="3">
    <source>
        <dbReference type="ARBA" id="ARBA00022475"/>
    </source>
</evidence>
<comment type="caution">
    <text evidence="13">The sequence shown here is derived from an EMBL/GenBank/DDBJ whole genome shotgun (WGS) entry which is preliminary data.</text>
</comment>
<name>A0ABU6DS74_9GAMM</name>
<dbReference type="Proteomes" id="UP001339883">
    <property type="component" value="Unassembled WGS sequence"/>
</dbReference>
<dbReference type="InterPro" id="IPR045584">
    <property type="entry name" value="Pilin-like"/>
</dbReference>
<evidence type="ECO:0000256" key="2">
    <source>
        <dbReference type="ARBA" id="ARBA00021549"/>
    </source>
</evidence>
<evidence type="ECO:0000256" key="6">
    <source>
        <dbReference type="ARBA" id="ARBA00022692"/>
    </source>
</evidence>
<evidence type="ECO:0000256" key="5">
    <source>
        <dbReference type="ARBA" id="ARBA00022519"/>
    </source>
</evidence>
<keyword evidence="8 11" id="KW-0472">Membrane</keyword>
<evidence type="ECO:0000256" key="4">
    <source>
        <dbReference type="ARBA" id="ARBA00022481"/>
    </source>
</evidence>
<keyword evidence="14" id="KW-1185">Reference proteome</keyword>
<feature type="domain" description="General secretion pathway GspH" evidence="12">
    <location>
        <begin position="43"/>
        <end position="147"/>
    </location>
</feature>
<dbReference type="NCBIfam" id="TIGR02532">
    <property type="entry name" value="IV_pilin_GFxxxE"/>
    <property type="match status" value="1"/>
</dbReference>
<evidence type="ECO:0000256" key="11">
    <source>
        <dbReference type="SAM" id="Phobius"/>
    </source>
</evidence>
<dbReference type="Pfam" id="PF07963">
    <property type="entry name" value="N_methyl"/>
    <property type="match status" value="1"/>
</dbReference>